<evidence type="ECO:0000313" key="5">
    <source>
        <dbReference type="EMBL" id="KXG77654.1"/>
    </source>
</evidence>
<sequence length="265" mass="28977">MTFGEPSKRQINLVKALIRLKNYRKRQGLFVVEGLRATQEALNSDYAVEFIVLSDDFVKRYGEKFHGFGDVKVYEVPQKLYRTLSDTETPQGIMAVVRMKKFEIADLCTGNFLVVALDGIKDPGNMGTIIRTADAAGASGILAGKGCVDVYNPKVIRSTMGSIFHLPVMEEIDLQWALKELSIKGAKIVVTSLGGKRSYLDADYTSPVVIVFGSEAEGVSKEILNMPSEQVKIPIPGKAESLNVAVASGILLYEAARQRGALFPL</sequence>
<dbReference type="InterPro" id="IPR029064">
    <property type="entry name" value="Ribosomal_eL30-like_sf"/>
</dbReference>
<dbReference type="SMART" id="SM00967">
    <property type="entry name" value="SpoU_sub_bind"/>
    <property type="match status" value="1"/>
</dbReference>
<dbReference type="OrthoDB" id="9794400at2"/>
<dbReference type="Proteomes" id="UP000070427">
    <property type="component" value="Unassembled WGS sequence"/>
</dbReference>
<dbReference type="EC" id="2.1.1.208" evidence="5"/>
<dbReference type="Gene3D" id="3.40.1280.10">
    <property type="match status" value="1"/>
</dbReference>
<dbReference type="EMBL" id="LOED01000009">
    <property type="protein sequence ID" value="KXG77654.1"/>
    <property type="molecule type" value="Genomic_DNA"/>
</dbReference>
<dbReference type="SUPFAM" id="SSF75217">
    <property type="entry name" value="alpha/beta knot"/>
    <property type="match status" value="1"/>
</dbReference>
<dbReference type="InterPro" id="IPR029028">
    <property type="entry name" value="Alpha/beta_knot_MTases"/>
</dbReference>
<evidence type="ECO:0000256" key="3">
    <source>
        <dbReference type="ARBA" id="ARBA00022679"/>
    </source>
</evidence>
<dbReference type="GO" id="GO:0003723">
    <property type="term" value="F:RNA binding"/>
    <property type="evidence" value="ECO:0007669"/>
    <property type="project" value="InterPro"/>
</dbReference>
<keyword evidence="2 5" id="KW-0489">Methyltransferase</keyword>
<dbReference type="InterPro" id="IPR029026">
    <property type="entry name" value="tRNA_m1G_MTases_N"/>
</dbReference>
<dbReference type="GO" id="GO:0008173">
    <property type="term" value="F:RNA methyltransferase activity"/>
    <property type="evidence" value="ECO:0007669"/>
    <property type="project" value="InterPro"/>
</dbReference>
<dbReference type="GO" id="GO:0032259">
    <property type="term" value="P:methylation"/>
    <property type="evidence" value="ECO:0007669"/>
    <property type="project" value="UniProtKB-KW"/>
</dbReference>
<evidence type="ECO:0000256" key="1">
    <source>
        <dbReference type="ARBA" id="ARBA00007228"/>
    </source>
</evidence>
<dbReference type="InterPro" id="IPR053888">
    <property type="entry name" value="MRM3-like_sub_bind"/>
</dbReference>
<dbReference type="GO" id="GO:0005737">
    <property type="term" value="C:cytoplasm"/>
    <property type="evidence" value="ECO:0007669"/>
    <property type="project" value="UniProtKB-ARBA"/>
</dbReference>
<dbReference type="PANTHER" id="PTHR43191">
    <property type="entry name" value="RRNA METHYLTRANSFERASE 3"/>
    <property type="match status" value="1"/>
</dbReference>
<evidence type="ECO:0000259" key="4">
    <source>
        <dbReference type="SMART" id="SM00967"/>
    </source>
</evidence>
<comment type="caution">
    <text evidence="5">The sequence shown here is derived from an EMBL/GenBank/DDBJ whole genome shotgun (WGS) entry which is preliminary data.</text>
</comment>
<keyword evidence="3 5" id="KW-0808">Transferase</keyword>
<feature type="domain" description="RNA 2-O ribose methyltransferase substrate binding" evidence="4">
    <location>
        <begin position="31"/>
        <end position="103"/>
    </location>
</feature>
<dbReference type="STRING" id="520764.AN618_10310"/>
<dbReference type="PATRIC" id="fig|520764.3.peg.1061"/>
<dbReference type="InParanoid" id="A0A140LAS9"/>
<dbReference type="GO" id="GO:0006396">
    <property type="term" value="P:RNA processing"/>
    <property type="evidence" value="ECO:0007669"/>
    <property type="project" value="InterPro"/>
</dbReference>
<dbReference type="RefSeq" id="WP_066352841.1">
    <property type="nucleotide sequence ID" value="NZ_LOED01000009.1"/>
</dbReference>
<evidence type="ECO:0000256" key="2">
    <source>
        <dbReference type="ARBA" id="ARBA00022603"/>
    </source>
</evidence>
<organism evidence="5 6">
    <name type="scientific">Fervidicola ferrireducens</name>
    <dbReference type="NCBI Taxonomy" id="520764"/>
    <lineage>
        <taxon>Bacteria</taxon>
        <taxon>Bacillati</taxon>
        <taxon>Bacillota</taxon>
        <taxon>Clostridia</taxon>
        <taxon>Thermosediminibacterales</taxon>
        <taxon>Thermosediminibacteraceae</taxon>
        <taxon>Fervidicola</taxon>
    </lineage>
</organism>
<dbReference type="InterPro" id="IPR001537">
    <property type="entry name" value="SpoU_MeTrfase"/>
</dbReference>
<evidence type="ECO:0000313" key="6">
    <source>
        <dbReference type="Proteomes" id="UP000070427"/>
    </source>
</evidence>
<dbReference type="SUPFAM" id="SSF55315">
    <property type="entry name" value="L30e-like"/>
    <property type="match status" value="1"/>
</dbReference>
<dbReference type="InterPro" id="IPR013123">
    <property type="entry name" value="SpoU_subst-bd"/>
</dbReference>
<proteinExistence type="inferred from homology"/>
<dbReference type="Pfam" id="PF00588">
    <property type="entry name" value="SpoU_methylase"/>
    <property type="match status" value="1"/>
</dbReference>
<name>A0A140LAS9_9FIRM</name>
<dbReference type="FunCoup" id="A0A140LAS9">
    <property type="interactions" value="291"/>
</dbReference>
<accession>A0A140LAS9</accession>
<dbReference type="AlphaFoldDB" id="A0A140LAS9"/>
<dbReference type="PANTHER" id="PTHR43191:SF2">
    <property type="entry name" value="RRNA METHYLTRANSFERASE 3, MITOCHONDRIAL"/>
    <property type="match status" value="1"/>
</dbReference>
<keyword evidence="6" id="KW-1185">Reference proteome</keyword>
<dbReference type="Pfam" id="PF22435">
    <property type="entry name" value="MRM3-like_sub_bind"/>
    <property type="match status" value="1"/>
</dbReference>
<dbReference type="CDD" id="cd18095">
    <property type="entry name" value="SpoU-like_rRNA-MTase"/>
    <property type="match status" value="1"/>
</dbReference>
<comment type="similarity">
    <text evidence="1">Belongs to the class IV-like SAM-binding methyltransferase superfamily. RNA methyltransferase TrmH family.</text>
</comment>
<protein>
    <submittedName>
        <fullName evidence="5">23S rRNA (Uridine(2479)-2'-O)-methyltransferase</fullName>
        <ecNumber evidence="5">2.1.1.208</ecNumber>
    </submittedName>
</protein>
<reference evidence="5 6" key="1">
    <citation type="submission" date="2015-12" db="EMBL/GenBank/DDBJ databases">
        <title>Draft genome sequnece of Fervidicola ferrireducens strain Y170.</title>
        <authorList>
            <person name="Patel B.K."/>
        </authorList>
    </citation>
    <scope>NUCLEOTIDE SEQUENCE [LARGE SCALE GENOMIC DNA]</scope>
    <source>
        <strain evidence="5 6">Y170</strain>
    </source>
</reference>
<dbReference type="InterPro" id="IPR051259">
    <property type="entry name" value="rRNA_Methyltransferase"/>
</dbReference>
<dbReference type="Gene3D" id="3.30.1330.30">
    <property type="match status" value="1"/>
</dbReference>
<gene>
    <name evidence="5" type="primary">aviRb</name>
    <name evidence="5" type="ORF">AN618_10310</name>
</gene>